<dbReference type="InterPro" id="IPR044398">
    <property type="entry name" value="Globin-sensor_dom"/>
</dbReference>
<dbReference type="GO" id="GO:0020037">
    <property type="term" value="F:heme binding"/>
    <property type="evidence" value="ECO:0007669"/>
    <property type="project" value="InterPro"/>
</dbReference>
<dbReference type="EMBL" id="JAPQKT010000005">
    <property type="protein sequence ID" value="KAJ5231665.1"/>
    <property type="molecule type" value="Genomic_DNA"/>
</dbReference>
<gene>
    <name evidence="3" type="ORF">N7469_006253</name>
</gene>
<dbReference type="Gene3D" id="1.10.490.10">
    <property type="entry name" value="Globins"/>
    <property type="match status" value="1"/>
</dbReference>
<reference evidence="3" key="1">
    <citation type="submission" date="2022-11" db="EMBL/GenBank/DDBJ databases">
        <authorList>
            <person name="Petersen C."/>
        </authorList>
    </citation>
    <scope>NUCLEOTIDE SEQUENCE</scope>
    <source>
        <strain evidence="3">IBT 23319</strain>
    </source>
</reference>
<comment type="caution">
    <text evidence="3">The sequence shown here is derived from an EMBL/GenBank/DDBJ whole genome shotgun (WGS) entry which is preliminary data.</text>
</comment>
<protein>
    <recommendedName>
        <fullName evidence="2">Globin-sensor domain-containing protein</fullName>
    </recommendedName>
</protein>
<sequence>MPHDYGLGVGFEPKHIDRKAIHTNLEERIKYLHDFLEFGPADIEALASGSKYIKQLIPAVVNLVYKKLLQYDITSRAFNTRSTASSKEEEEDFLSEETPQIQRRKMFLRWYLIRLCQDPTSMDFWRYLNKVGMMHSGQERIHPLNIEYVHISACMGYIQDIFMEALLSHPHLSLRRKLALVRAVNKILWIQNDLFAKWRVRDGEEWADEMSIYSFASSREGYIGDKKIIGDSSGSSEDDRSSITSVAPSTAQSVAPSTHTTDSSRTAQSGNVQASACPFAEFAKGQSMETKIWAEGK</sequence>
<dbReference type="InterPro" id="IPR009050">
    <property type="entry name" value="Globin-like_sf"/>
</dbReference>
<evidence type="ECO:0000313" key="4">
    <source>
        <dbReference type="Proteomes" id="UP001147733"/>
    </source>
</evidence>
<dbReference type="InterPro" id="IPR039379">
    <property type="entry name" value="Protoglobin_sensor_dom"/>
</dbReference>
<dbReference type="PANTHER" id="PTHR42071:SF1">
    <property type="entry name" value="GLOBIN-SENSOR DOMAIN-CONTAINING PROTEIN"/>
    <property type="match status" value="1"/>
</dbReference>
<dbReference type="GeneID" id="81384338"/>
<feature type="compositionally biased region" description="Polar residues" evidence="1">
    <location>
        <begin position="246"/>
        <end position="272"/>
    </location>
</feature>
<organism evidence="3 4">
    <name type="scientific">Penicillium citrinum</name>
    <dbReference type="NCBI Taxonomy" id="5077"/>
    <lineage>
        <taxon>Eukaryota</taxon>
        <taxon>Fungi</taxon>
        <taxon>Dikarya</taxon>
        <taxon>Ascomycota</taxon>
        <taxon>Pezizomycotina</taxon>
        <taxon>Eurotiomycetes</taxon>
        <taxon>Eurotiomycetidae</taxon>
        <taxon>Eurotiales</taxon>
        <taxon>Aspergillaceae</taxon>
        <taxon>Penicillium</taxon>
    </lineage>
</organism>
<dbReference type="GO" id="GO:0019825">
    <property type="term" value="F:oxygen binding"/>
    <property type="evidence" value="ECO:0007669"/>
    <property type="project" value="InterPro"/>
</dbReference>
<feature type="domain" description="Globin-sensor" evidence="2">
    <location>
        <begin position="26"/>
        <end position="205"/>
    </location>
</feature>
<dbReference type="AlphaFoldDB" id="A0A9W9NXY5"/>
<dbReference type="InterPro" id="IPR012292">
    <property type="entry name" value="Globin/Proto"/>
</dbReference>
<dbReference type="PANTHER" id="PTHR42071">
    <property type="entry name" value="PROTOGLOBIN DOMAIN-CONTAINING PROTEIN"/>
    <property type="match status" value="1"/>
</dbReference>
<evidence type="ECO:0000256" key="1">
    <source>
        <dbReference type="SAM" id="MobiDB-lite"/>
    </source>
</evidence>
<feature type="region of interest" description="Disordered" evidence="1">
    <location>
        <begin position="230"/>
        <end position="272"/>
    </location>
</feature>
<proteinExistence type="predicted"/>
<name>A0A9W9NXY5_PENCI</name>
<dbReference type="RefSeq" id="XP_056500409.1">
    <property type="nucleotide sequence ID" value="XM_056645171.1"/>
</dbReference>
<evidence type="ECO:0000313" key="3">
    <source>
        <dbReference type="EMBL" id="KAJ5231665.1"/>
    </source>
</evidence>
<dbReference type="SUPFAM" id="SSF46458">
    <property type="entry name" value="Globin-like"/>
    <property type="match status" value="1"/>
</dbReference>
<dbReference type="OrthoDB" id="10027058at2759"/>
<reference evidence="3" key="2">
    <citation type="journal article" date="2023" name="IMA Fungus">
        <title>Comparative genomic study of the Penicillium genus elucidates a diverse pangenome and 15 lateral gene transfer events.</title>
        <authorList>
            <person name="Petersen C."/>
            <person name="Sorensen T."/>
            <person name="Nielsen M.R."/>
            <person name="Sondergaard T.E."/>
            <person name="Sorensen J.L."/>
            <person name="Fitzpatrick D.A."/>
            <person name="Frisvad J.C."/>
            <person name="Nielsen K.L."/>
        </authorList>
    </citation>
    <scope>NUCLEOTIDE SEQUENCE</scope>
    <source>
        <strain evidence="3">IBT 23319</strain>
    </source>
</reference>
<dbReference type="Pfam" id="PF11563">
    <property type="entry name" value="Protoglobin"/>
    <property type="match status" value="1"/>
</dbReference>
<dbReference type="Proteomes" id="UP001147733">
    <property type="component" value="Unassembled WGS sequence"/>
</dbReference>
<evidence type="ECO:0000259" key="2">
    <source>
        <dbReference type="Pfam" id="PF11563"/>
    </source>
</evidence>
<accession>A0A9W9NXY5</accession>
<dbReference type="CDD" id="cd01068">
    <property type="entry name" value="globin_sensor"/>
    <property type="match status" value="1"/>
</dbReference>
<keyword evidence="4" id="KW-1185">Reference proteome</keyword>